<keyword evidence="11" id="KW-0689">Ribosomal protein</keyword>
<keyword evidence="13" id="KW-0496">Mitochondrion</keyword>
<dbReference type="GO" id="GO:0004222">
    <property type="term" value="F:metalloendopeptidase activity"/>
    <property type="evidence" value="ECO:0007669"/>
    <property type="project" value="InterPro"/>
</dbReference>
<feature type="modified residue" description="Phosphotyrosine; by PKDCC" evidence="20">
    <location>
        <position position="467"/>
    </location>
</feature>
<keyword evidence="7" id="KW-0677">Repeat</keyword>
<feature type="domain" description="Peptidase metallopeptidase" evidence="24">
    <location>
        <begin position="123"/>
        <end position="293"/>
    </location>
</feature>
<evidence type="ECO:0000256" key="12">
    <source>
        <dbReference type="ARBA" id="ARBA00023049"/>
    </source>
</evidence>
<dbReference type="GO" id="GO:1990904">
    <property type="term" value="C:ribonucleoprotein complex"/>
    <property type="evidence" value="ECO:0007669"/>
    <property type="project" value="UniProtKB-KW"/>
</dbReference>
<dbReference type="FunFam" id="2.110.10.10:FF:000002">
    <property type="entry name" value="Matrix metallopeptidase 3"/>
    <property type="match status" value="1"/>
</dbReference>
<dbReference type="CDD" id="cd00094">
    <property type="entry name" value="HX"/>
    <property type="match status" value="1"/>
</dbReference>
<evidence type="ECO:0000256" key="16">
    <source>
        <dbReference type="ARBA" id="ARBA00023274"/>
    </source>
</evidence>
<dbReference type="GO" id="GO:0030198">
    <property type="term" value="P:extracellular matrix organization"/>
    <property type="evidence" value="ECO:0007669"/>
    <property type="project" value="TreeGrafter"/>
</dbReference>
<feature type="binding site" evidence="19">
    <location>
        <position position="226"/>
    </location>
    <ligand>
        <name>Ca(2+)</name>
        <dbReference type="ChEBI" id="CHEBI:29108"/>
        <label>3</label>
    </ligand>
</feature>
<dbReference type="InterPro" id="IPR002477">
    <property type="entry name" value="Peptidoglycan-bd-like"/>
</dbReference>
<dbReference type="PANTHER" id="PTHR10201">
    <property type="entry name" value="MATRIX METALLOPROTEINASE"/>
    <property type="match status" value="1"/>
</dbReference>
<feature type="binding site" evidence="19">
    <location>
        <position position="532"/>
    </location>
    <ligand>
        <name>Ca(2+)</name>
        <dbReference type="ChEBI" id="CHEBI:29108"/>
        <label>4</label>
    </ligand>
</feature>
<dbReference type="GO" id="GO:0030574">
    <property type="term" value="P:collagen catabolic process"/>
    <property type="evidence" value="ECO:0007669"/>
    <property type="project" value="TreeGrafter"/>
</dbReference>
<evidence type="ECO:0000256" key="6">
    <source>
        <dbReference type="ARBA" id="ARBA00022729"/>
    </source>
</evidence>
<feature type="region of interest" description="Disordered" evidence="23">
    <location>
        <begin position="1"/>
        <end position="40"/>
    </location>
</feature>
<organism evidence="25 26">
    <name type="scientific">Amblyomma americanum</name>
    <name type="common">Lone star tick</name>
    <dbReference type="NCBI Taxonomy" id="6943"/>
    <lineage>
        <taxon>Eukaryota</taxon>
        <taxon>Metazoa</taxon>
        <taxon>Ecdysozoa</taxon>
        <taxon>Arthropoda</taxon>
        <taxon>Chelicerata</taxon>
        <taxon>Arachnida</taxon>
        <taxon>Acari</taxon>
        <taxon>Parasitiformes</taxon>
        <taxon>Ixodida</taxon>
        <taxon>Ixodoidea</taxon>
        <taxon>Ixodidae</taxon>
        <taxon>Amblyomminae</taxon>
        <taxon>Amblyomma</taxon>
    </lineage>
</organism>
<dbReference type="Pfam" id="PF10501">
    <property type="entry name" value="Ribosomal_L50"/>
    <property type="match status" value="1"/>
</dbReference>
<feature type="binding site" evidence="19">
    <location>
        <position position="372"/>
    </location>
    <ligand>
        <name>Ca(2+)</name>
        <dbReference type="ChEBI" id="CHEBI:29108"/>
        <label>5</label>
    </ligand>
</feature>
<gene>
    <name evidence="25" type="ORF">V5799_026667</name>
</gene>
<evidence type="ECO:0000256" key="20">
    <source>
        <dbReference type="PIRSR" id="PIRSR621190-4"/>
    </source>
</evidence>
<feature type="active site" evidence="18">
    <location>
        <position position="249"/>
    </location>
</feature>
<evidence type="ECO:0000259" key="24">
    <source>
        <dbReference type="SMART" id="SM00235"/>
    </source>
</evidence>
<comment type="similarity">
    <text evidence="2">Belongs to the mitochondrion-specific ribosomal protein mL50 family.</text>
</comment>
<dbReference type="GO" id="GO:0008270">
    <property type="term" value="F:zinc ion binding"/>
    <property type="evidence" value="ECO:0007669"/>
    <property type="project" value="InterPro"/>
</dbReference>
<dbReference type="InterPro" id="IPR018305">
    <property type="entry name" value="Ribosomal_m50"/>
</dbReference>
<dbReference type="PROSITE" id="PS00546">
    <property type="entry name" value="CYSTEINE_SWITCH"/>
    <property type="match status" value="1"/>
</dbReference>
<keyword evidence="16" id="KW-0687">Ribonucleoprotein</keyword>
<dbReference type="GO" id="GO:0006508">
    <property type="term" value="P:proteolysis"/>
    <property type="evidence" value="ECO:0007669"/>
    <property type="project" value="UniProtKB-KW"/>
</dbReference>
<keyword evidence="5 19" id="KW-0479">Metal-binding</keyword>
<keyword evidence="6" id="KW-0732">Signal</keyword>
<dbReference type="InterPro" id="IPR033739">
    <property type="entry name" value="M10A_MMP"/>
</dbReference>
<comment type="cofactor">
    <cofactor evidence="19">
        <name>Ca(2+)</name>
        <dbReference type="ChEBI" id="CHEBI:29108"/>
    </cofactor>
    <text evidence="19">Can bind about 5 Ca(2+) ions per subunit.</text>
</comment>
<dbReference type="SUPFAM" id="SSF47090">
    <property type="entry name" value="PGBD-like"/>
    <property type="match status" value="1"/>
</dbReference>
<evidence type="ECO:0000313" key="25">
    <source>
        <dbReference type="EMBL" id="KAK8762068.1"/>
    </source>
</evidence>
<evidence type="ECO:0000256" key="13">
    <source>
        <dbReference type="ARBA" id="ARBA00023128"/>
    </source>
</evidence>
<evidence type="ECO:0000313" key="26">
    <source>
        <dbReference type="Proteomes" id="UP001321473"/>
    </source>
</evidence>
<evidence type="ECO:0000256" key="21">
    <source>
        <dbReference type="PIRSR" id="PIRSR621190-5"/>
    </source>
</evidence>
<dbReference type="CDD" id="cd04278">
    <property type="entry name" value="ZnMc_MMP"/>
    <property type="match status" value="1"/>
</dbReference>
<feature type="binding site" evidence="19">
    <location>
        <position position="183"/>
    </location>
    <ligand>
        <name>Ca(2+)</name>
        <dbReference type="ChEBI" id="CHEBI:29108"/>
        <label>2</label>
    </ligand>
</feature>
<dbReference type="PANTHER" id="PTHR10201:SF291">
    <property type="entry name" value="MATRIX METALLOPROTEINASE 1, ISOFORM C-RELATED"/>
    <property type="match status" value="1"/>
</dbReference>
<feature type="binding site" evidence="19">
    <location>
        <position position="226"/>
    </location>
    <ligand>
        <name>Ca(2+)</name>
        <dbReference type="ChEBI" id="CHEBI:29108"/>
        <label>1</label>
    </ligand>
</feature>
<dbReference type="Gene3D" id="3.40.390.10">
    <property type="entry name" value="Collagenase (Catalytic Domain)"/>
    <property type="match status" value="1"/>
</dbReference>
<dbReference type="InterPro" id="IPR036375">
    <property type="entry name" value="Hemopexin-like_dom_sf"/>
</dbReference>
<name>A0AAQ4DHX8_AMBAM</name>
<feature type="binding site" evidence="19">
    <location>
        <position position="193"/>
    </location>
    <ligand>
        <name>Zn(2+)</name>
        <dbReference type="ChEBI" id="CHEBI:29105"/>
        <label>1</label>
    </ligand>
</feature>
<comment type="similarity">
    <text evidence="3">Belongs to the peptidase M10A family.</text>
</comment>
<feature type="repeat" description="Hemopexin" evidence="22">
    <location>
        <begin position="433"/>
        <end position="478"/>
    </location>
</feature>
<dbReference type="InterPro" id="IPR024079">
    <property type="entry name" value="MetalloPept_cat_dom_sf"/>
</dbReference>
<keyword evidence="12" id="KW-0482">Metalloprotease</keyword>
<dbReference type="Gene3D" id="2.110.10.10">
    <property type="entry name" value="Hemopexin-like domain"/>
    <property type="match status" value="1"/>
</dbReference>
<dbReference type="GO" id="GO:0005739">
    <property type="term" value="C:mitochondrion"/>
    <property type="evidence" value="ECO:0007669"/>
    <property type="project" value="UniProtKB-SubCell"/>
</dbReference>
<keyword evidence="15" id="KW-1015">Disulfide bond</keyword>
<dbReference type="Pfam" id="PF00045">
    <property type="entry name" value="Hemopexin"/>
    <property type="match status" value="2"/>
</dbReference>
<feature type="binding site" evidence="19">
    <location>
        <position position="486"/>
    </location>
    <ligand>
        <name>Ca(2+)</name>
        <dbReference type="ChEBI" id="CHEBI:29108"/>
        <label>5</label>
    </ligand>
</feature>
<dbReference type="GO" id="GO:0031012">
    <property type="term" value="C:extracellular matrix"/>
    <property type="evidence" value="ECO:0007669"/>
    <property type="project" value="InterPro"/>
</dbReference>
<evidence type="ECO:0000256" key="14">
    <source>
        <dbReference type="ARBA" id="ARBA00023145"/>
    </source>
</evidence>
<dbReference type="Proteomes" id="UP001321473">
    <property type="component" value="Unassembled WGS sequence"/>
</dbReference>
<feature type="binding site" evidence="19">
    <location>
        <position position="258"/>
    </location>
    <ligand>
        <name>Zn(2+)</name>
        <dbReference type="ChEBI" id="CHEBI:29105"/>
        <label>2</label>
        <note>catalytic</note>
    </ligand>
</feature>
<accession>A0AAQ4DHX8</accession>
<protein>
    <recommendedName>
        <fullName evidence="17">Large ribosomal subunit protein mL50</fullName>
    </recommendedName>
</protein>
<feature type="binding site" evidence="19">
    <location>
        <position position="252"/>
    </location>
    <ligand>
        <name>Zn(2+)</name>
        <dbReference type="ChEBI" id="CHEBI:29105"/>
        <label>2</label>
        <note>catalytic</note>
    </ligand>
</feature>
<keyword evidence="26" id="KW-1185">Reference proteome</keyword>
<feature type="binding site" evidence="19">
    <location>
        <position position="219"/>
    </location>
    <ligand>
        <name>Ca(2+)</name>
        <dbReference type="ChEBI" id="CHEBI:29108"/>
        <label>2</label>
    </ligand>
</feature>
<evidence type="ECO:0000256" key="3">
    <source>
        <dbReference type="ARBA" id="ARBA00010370"/>
    </source>
</evidence>
<dbReference type="SUPFAM" id="SSF50923">
    <property type="entry name" value="Hemopexin-like domain"/>
    <property type="match status" value="1"/>
</dbReference>
<evidence type="ECO:0000256" key="22">
    <source>
        <dbReference type="PROSITE-ProRule" id="PRU01011"/>
    </source>
</evidence>
<feature type="binding site" evidence="19">
    <location>
        <position position="248"/>
    </location>
    <ligand>
        <name>Zn(2+)</name>
        <dbReference type="ChEBI" id="CHEBI:29105"/>
        <label>2</label>
        <note>catalytic</note>
    </ligand>
</feature>
<feature type="compositionally biased region" description="Pro residues" evidence="23">
    <location>
        <begin position="335"/>
        <end position="352"/>
    </location>
</feature>
<dbReference type="SMART" id="SM00120">
    <property type="entry name" value="HX"/>
    <property type="match status" value="3"/>
</dbReference>
<keyword evidence="8" id="KW-0378">Hydrolase</keyword>
<dbReference type="Pfam" id="PF00413">
    <property type="entry name" value="Peptidase_M10"/>
    <property type="match status" value="1"/>
</dbReference>
<feature type="binding site" evidence="19">
    <location>
        <position position="370"/>
    </location>
    <ligand>
        <name>Ca(2+)</name>
        <dbReference type="ChEBI" id="CHEBI:29108"/>
        <label>4</label>
    </ligand>
</feature>
<evidence type="ECO:0000256" key="11">
    <source>
        <dbReference type="ARBA" id="ARBA00022980"/>
    </source>
</evidence>
<evidence type="ECO:0000256" key="1">
    <source>
        <dbReference type="ARBA" id="ARBA00004173"/>
    </source>
</evidence>
<reference evidence="25 26" key="1">
    <citation type="journal article" date="2023" name="Arcadia Sci">
        <title>De novo assembly of a long-read Amblyomma americanum tick genome.</title>
        <authorList>
            <person name="Chou S."/>
            <person name="Poskanzer K.E."/>
            <person name="Rollins M."/>
            <person name="Thuy-Boun P.S."/>
        </authorList>
    </citation>
    <scope>NUCLEOTIDE SEQUENCE [LARGE SCALE GENOMIC DNA]</scope>
    <source>
        <strain evidence="25">F_SG_1</strain>
        <tissue evidence="25">Salivary glands</tissue>
    </source>
</reference>
<dbReference type="InterPro" id="IPR036365">
    <property type="entry name" value="PGBD-like_sf"/>
</dbReference>
<evidence type="ECO:0000256" key="9">
    <source>
        <dbReference type="ARBA" id="ARBA00022833"/>
    </source>
</evidence>
<dbReference type="PROSITE" id="PS51642">
    <property type="entry name" value="HEMOPEXIN_2"/>
    <property type="match status" value="2"/>
</dbReference>
<feature type="repeat" description="Hemopexin" evidence="22">
    <location>
        <begin position="480"/>
        <end position="527"/>
    </location>
</feature>
<evidence type="ECO:0000256" key="4">
    <source>
        <dbReference type="ARBA" id="ARBA00022670"/>
    </source>
</evidence>
<feature type="binding site" evidence="19">
    <location>
        <position position="223"/>
    </location>
    <ligand>
        <name>Ca(2+)</name>
        <dbReference type="ChEBI" id="CHEBI:29108"/>
        <label>3</label>
    </ligand>
</feature>
<feature type="binding site" description="in inhibited form" evidence="19">
    <location>
        <position position="105"/>
    </location>
    <ligand>
        <name>Zn(2+)</name>
        <dbReference type="ChEBI" id="CHEBI:29105"/>
        <label>2</label>
        <note>catalytic</note>
    </ligand>
</feature>
<feature type="short sequence motif" description="Cysteine switch" evidence="21">
    <location>
        <begin position="103"/>
        <end position="110"/>
    </location>
</feature>
<feature type="compositionally biased region" description="Basic and acidic residues" evidence="23">
    <location>
        <begin position="14"/>
        <end position="26"/>
    </location>
</feature>
<feature type="binding site" evidence="19">
    <location>
        <position position="266"/>
    </location>
    <ligand>
        <name>Zn(2+)</name>
        <dbReference type="ChEBI" id="CHEBI:29105"/>
        <label>2</label>
        <note>catalytic</note>
    </ligand>
</feature>
<dbReference type="InterPro" id="IPR006026">
    <property type="entry name" value="Peptidase_Metallo"/>
</dbReference>
<dbReference type="AlphaFoldDB" id="A0AAQ4DHX8"/>
<dbReference type="InterPro" id="IPR001818">
    <property type="entry name" value="Pept_M10_metallopeptidase"/>
</dbReference>
<keyword evidence="10 19" id="KW-0106">Calcium</keyword>
<evidence type="ECO:0000256" key="8">
    <source>
        <dbReference type="ARBA" id="ARBA00022801"/>
    </source>
</evidence>
<dbReference type="InterPro" id="IPR021158">
    <property type="entry name" value="Pept_M10A_Zn_BS"/>
</dbReference>
<sequence>MEETACKNHGWKGVLEKEGENVEEKKNKMRKQQAHKEKRKTVDKGFLERFGYMGDTSRNAVLPSDNLRTEQGFRSALKRMQRFAGLRPTGVLDSETMAMMKRPRCGVPDVIGHAERVRRYALQGAKWDKTDLTWSVEDFPRQADPGMIRAAIAKALKVWSDASKLRFTEVAGGRRRGGEGGADIAVAFARLDHGDGYSFDGPGTVLAHAFFPGEGMGGDAHFDADEQWITGTPSRDSSEVSLFAVAAHEFGHSLGLSHSSVPGSLMYPYYQGVKDDFQLPYDDKVGIQRLYGAKYPTKWASMQPIVPRTTTVSPTGRGPHGRPSGDPRHGAGRPPQSPHPPRQPPRQSPPQQPSGGGGDGKPDGCSTSIDAIAVIRRELFIFKGKLLTCSQHHALMTGCLSFLQYFWRINEQGLKPGYPVEISLFWYNLPKDLEKIDAVYERPDQKIAFFIGRKYWLFSSNHPLPGYPRPLTNLGLPASLSHVDAAMVWGHNGKTYFFSGDQYWRYDEFDRSVELDYPRHVRMWRGVPHSVDAAFQNTDGSMHLASRLRMPVAMHFCVDKTFQPTPPEGGIACMHSLSSSLQNFGKAKMAAFIRRSRLLPSNLHQAKTAFSTSCAASAARRFFQVIPVREDENGLPSKAMARSALASLGDRGFCRPMKPYKPADDVEDRVKVIYEEVTGLKADSAWLQTPITEPLLKFRLLTRCIKEFGHDVPSSQLMNVKCADDVVEFFSTPVEGLSPYETLVRQKDQLPKNLHVIPNYVRFHPETDTFFGGVSAYPGTSTIVTGLKAKKKYKGYVASPTWPYTISY</sequence>
<proteinExistence type="inferred from homology"/>
<feature type="binding site" evidence="19">
    <location>
        <position position="221"/>
    </location>
    <ligand>
        <name>Zn(2+)</name>
        <dbReference type="ChEBI" id="CHEBI:29105"/>
        <label>1</label>
    </ligand>
</feature>
<evidence type="ECO:0000256" key="5">
    <source>
        <dbReference type="ARBA" id="ARBA00022723"/>
    </source>
</evidence>
<dbReference type="GO" id="GO:0005615">
    <property type="term" value="C:extracellular space"/>
    <property type="evidence" value="ECO:0007669"/>
    <property type="project" value="TreeGrafter"/>
</dbReference>
<keyword evidence="4" id="KW-0645">Protease</keyword>
<comment type="subcellular location">
    <subcellularLocation>
        <location evidence="1">Mitochondrion</location>
    </subcellularLocation>
</comment>
<comment type="caution">
    <text evidence="25">The sequence shown here is derived from an EMBL/GenBank/DDBJ whole genome shotgun (WGS) entry which is preliminary data.</text>
</comment>
<keyword evidence="14" id="KW-0865">Zymogen</keyword>
<dbReference type="GO" id="GO:0005840">
    <property type="term" value="C:ribosome"/>
    <property type="evidence" value="ECO:0007669"/>
    <property type="project" value="UniProtKB-KW"/>
</dbReference>
<feature type="compositionally biased region" description="Basic residues" evidence="23">
    <location>
        <begin position="27"/>
        <end position="39"/>
    </location>
</feature>
<feature type="binding site" evidence="19">
    <location>
        <position position="217"/>
    </location>
    <ligand>
        <name>Ca(2+)</name>
        <dbReference type="ChEBI" id="CHEBI:29108"/>
        <label>2</label>
    </ligand>
</feature>
<dbReference type="Pfam" id="PF01471">
    <property type="entry name" value="PG_binding_1"/>
    <property type="match status" value="1"/>
</dbReference>
<feature type="binding site" evidence="19">
    <location>
        <position position="201"/>
    </location>
    <ligand>
        <name>Ca(2+)</name>
        <dbReference type="ChEBI" id="CHEBI:29108"/>
        <label>3</label>
    </ligand>
</feature>
<evidence type="ECO:0000256" key="19">
    <source>
        <dbReference type="PIRSR" id="PIRSR621190-2"/>
    </source>
</evidence>
<evidence type="ECO:0000256" key="17">
    <source>
        <dbReference type="ARBA" id="ARBA00035183"/>
    </source>
</evidence>
<evidence type="ECO:0000256" key="15">
    <source>
        <dbReference type="ARBA" id="ARBA00023157"/>
    </source>
</evidence>
<dbReference type="SUPFAM" id="SSF55486">
    <property type="entry name" value="Metalloproteases ('zincins'), catalytic domain"/>
    <property type="match status" value="1"/>
</dbReference>
<keyword evidence="9 19" id="KW-0862">Zinc</keyword>
<dbReference type="InterPro" id="IPR018487">
    <property type="entry name" value="Hemopexin-like_repeat"/>
</dbReference>
<evidence type="ECO:0000256" key="2">
    <source>
        <dbReference type="ARBA" id="ARBA00008860"/>
    </source>
</evidence>
<feature type="region of interest" description="Disordered" evidence="23">
    <location>
        <begin position="302"/>
        <end position="363"/>
    </location>
</feature>
<dbReference type="PRINTS" id="PR00138">
    <property type="entry name" value="MATRIXIN"/>
</dbReference>
<dbReference type="EMBL" id="JARKHS020030517">
    <property type="protein sequence ID" value="KAK8762068.1"/>
    <property type="molecule type" value="Genomic_DNA"/>
</dbReference>
<dbReference type="InterPro" id="IPR000585">
    <property type="entry name" value="Hemopexin-like_dom"/>
</dbReference>
<feature type="binding site" evidence="19">
    <location>
        <position position="208"/>
    </location>
    <ligand>
        <name>Zn(2+)</name>
        <dbReference type="ChEBI" id="CHEBI:29105"/>
        <label>1</label>
    </ligand>
</feature>
<evidence type="ECO:0000256" key="10">
    <source>
        <dbReference type="ARBA" id="ARBA00022837"/>
    </source>
</evidence>
<evidence type="ECO:0000256" key="23">
    <source>
        <dbReference type="SAM" id="MobiDB-lite"/>
    </source>
</evidence>
<evidence type="ECO:0000256" key="18">
    <source>
        <dbReference type="PIRSR" id="PIRSR621190-1"/>
    </source>
</evidence>
<feature type="binding site" evidence="19">
    <location>
        <position position="195"/>
    </location>
    <ligand>
        <name>Zn(2+)</name>
        <dbReference type="ChEBI" id="CHEBI:29105"/>
        <label>1</label>
    </ligand>
</feature>
<evidence type="ECO:0000256" key="7">
    <source>
        <dbReference type="ARBA" id="ARBA00022737"/>
    </source>
</evidence>
<feature type="binding site" evidence="19">
    <location>
        <position position="437"/>
    </location>
    <ligand>
        <name>Ca(2+)</name>
        <dbReference type="ChEBI" id="CHEBI:29108"/>
        <label>4</label>
    </ligand>
</feature>
<comment type="cofactor">
    <cofactor evidence="19">
        <name>Zn(2+)</name>
        <dbReference type="ChEBI" id="CHEBI:29105"/>
    </cofactor>
    <text evidence="19">Binds 2 Zn(2+) ions per subunit.</text>
</comment>
<dbReference type="InterPro" id="IPR021190">
    <property type="entry name" value="Pept_M10A"/>
</dbReference>
<feature type="binding site" evidence="19">
    <location>
        <position position="200"/>
    </location>
    <ligand>
        <name>Ca(2+)</name>
        <dbReference type="ChEBI" id="CHEBI:29108"/>
        <label>3</label>
    </ligand>
</feature>
<dbReference type="FunFam" id="3.40.390.10:FF:000022">
    <property type="entry name" value="Matrix metalloproteinase 1, isoform C"/>
    <property type="match status" value="1"/>
</dbReference>
<dbReference type="SMART" id="SM00235">
    <property type="entry name" value="ZnMc"/>
    <property type="match status" value="1"/>
</dbReference>